<sequence>SRMKGDPRGFICPLCMKVYVTPTDLSEHYQNEHTGTEGRQELRDLPAVTVGVIYFVSIALVMGLL</sequence>
<dbReference type="PROSITE" id="PS00028">
    <property type="entry name" value="ZINC_FINGER_C2H2_1"/>
    <property type="match status" value="1"/>
</dbReference>
<feature type="domain" description="C2H2-type" evidence="3">
    <location>
        <begin position="10"/>
        <end position="38"/>
    </location>
</feature>
<keyword evidence="1" id="KW-0863">Zinc-finger</keyword>
<keyword evidence="2" id="KW-1133">Transmembrane helix</keyword>
<dbReference type="AlphaFoldDB" id="A0A663MK64"/>
<evidence type="ECO:0000313" key="5">
    <source>
        <dbReference type="Proteomes" id="UP000472269"/>
    </source>
</evidence>
<dbReference type="OMA" id="PRGFICP"/>
<keyword evidence="2" id="KW-0812">Transmembrane</keyword>
<dbReference type="Ensembl" id="ENSACUT00000013669.1">
    <property type="protein sequence ID" value="ENSACUP00000012805.1"/>
    <property type="gene ID" value="ENSACUG00000008643.1"/>
</dbReference>
<dbReference type="PROSITE" id="PS50157">
    <property type="entry name" value="ZINC_FINGER_C2H2_2"/>
    <property type="match status" value="1"/>
</dbReference>
<feature type="transmembrane region" description="Helical" evidence="2">
    <location>
        <begin position="45"/>
        <end position="64"/>
    </location>
</feature>
<name>A0A663MK64_ATHCN</name>
<dbReference type="Proteomes" id="UP000472269">
    <property type="component" value="Unplaced"/>
</dbReference>
<reference evidence="4" key="1">
    <citation type="submission" date="2025-08" db="UniProtKB">
        <authorList>
            <consortium name="Ensembl"/>
        </authorList>
    </citation>
    <scope>IDENTIFICATION</scope>
</reference>
<evidence type="ECO:0000256" key="2">
    <source>
        <dbReference type="SAM" id="Phobius"/>
    </source>
</evidence>
<keyword evidence="5" id="KW-1185">Reference proteome</keyword>
<keyword evidence="1" id="KW-0479">Metal-binding</keyword>
<accession>A0A663MK64</accession>
<dbReference type="GO" id="GO:0008270">
    <property type="term" value="F:zinc ion binding"/>
    <property type="evidence" value="ECO:0007669"/>
    <property type="project" value="UniProtKB-KW"/>
</dbReference>
<proteinExistence type="predicted"/>
<protein>
    <recommendedName>
        <fullName evidence="3">C2H2-type domain-containing protein</fullName>
    </recommendedName>
</protein>
<evidence type="ECO:0000259" key="3">
    <source>
        <dbReference type="PROSITE" id="PS50157"/>
    </source>
</evidence>
<evidence type="ECO:0000313" key="4">
    <source>
        <dbReference type="Ensembl" id="ENSACUP00000012805.1"/>
    </source>
</evidence>
<organism evidence="4 5">
    <name type="scientific">Athene cunicularia</name>
    <name type="common">Burrowing owl</name>
    <name type="synonym">Speotyto cunicularia</name>
    <dbReference type="NCBI Taxonomy" id="194338"/>
    <lineage>
        <taxon>Eukaryota</taxon>
        <taxon>Metazoa</taxon>
        <taxon>Chordata</taxon>
        <taxon>Craniata</taxon>
        <taxon>Vertebrata</taxon>
        <taxon>Euteleostomi</taxon>
        <taxon>Archelosauria</taxon>
        <taxon>Archosauria</taxon>
        <taxon>Dinosauria</taxon>
        <taxon>Saurischia</taxon>
        <taxon>Theropoda</taxon>
        <taxon>Coelurosauria</taxon>
        <taxon>Aves</taxon>
        <taxon>Neognathae</taxon>
        <taxon>Neoaves</taxon>
        <taxon>Telluraves</taxon>
        <taxon>Strigiformes</taxon>
        <taxon>Strigidae</taxon>
        <taxon>Athene</taxon>
    </lineage>
</organism>
<evidence type="ECO:0000256" key="1">
    <source>
        <dbReference type="PROSITE-ProRule" id="PRU00042"/>
    </source>
</evidence>
<keyword evidence="1" id="KW-0862">Zinc</keyword>
<keyword evidence="2" id="KW-0472">Membrane</keyword>
<reference evidence="4" key="2">
    <citation type="submission" date="2025-09" db="UniProtKB">
        <authorList>
            <consortium name="Ensembl"/>
        </authorList>
    </citation>
    <scope>IDENTIFICATION</scope>
</reference>
<dbReference type="InterPro" id="IPR013087">
    <property type="entry name" value="Znf_C2H2_type"/>
</dbReference>